<organism evidence="1 2">
    <name type="scientific">Portunus trituberculatus</name>
    <name type="common">Swimming crab</name>
    <name type="synonym">Neptunus trituberculatus</name>
    <dbReference type="NCBI Taxonomy" id="210409"/>
    <lineage>
        <taxon>Eukaryota</taxon>
        <taxon>Metazoa</taxon>
        <taxon>Ecdysozoa</taxon>
        <taxon>Arthropoda</taxon>
        <taxon>Crustacea</taxon>
        <taxon>Multicrustacea</taxon>
        <taxon>Malacostraca</taxon>
        <taxon>Eumalacostraca</taxon>
        <taxon>Eucarida</taxon>
        <taxon>Decapoda</taxon>
        <taxon>Pleocyemata</taxon>
        <taxon>Brachyura</taxon>
        <taxon>Eubrachyura</taxon>
        <taxon>Portunoidea</taxon>
        <taxon>Portunidae</taxon>
        <taxon>Portuninae</taxon>
        <taxon>Portunus</taxon>
    </lineage>
</organism>
<dbReference type="OrthoDB" id="7477527at2759"/>
<dbReference type="Proteomes" id="UP000324222">
    <property type="component" value="Unassembled WGS sequence"/>
</dbReference>
<dbReference type="AlphaFoldDB" id="A0A5B7GVD4"/>
<name>A0A5B7GVD4_PORTR</name>
<gene>
    <name evidence="1" type="ORF">E2C01_055657</name>
</gene>
<accession>A0A5B7GVD4</accession>
<reference evidence="1 2" key="1">
    <citation type="submission" date="2019-05" db="EMBL/GenBank/DDBJ databases">
        <title>Another draft genome of Portunus trituberculatus and its Hox gene families provides insights of decapod evolution.</title>
        <authorList>
            <person name="Jeong J.-H."/>
            <person name="Song I."/>
            <person name="Kim S."/>
            <person name="Choi T."/>
            <person name="Kim D."/>
            <person name="Ryu S."/>
            <person name="Kim W."/>
        </authorList>
    </citation>
    <scope>NUCLEOTIDE SEQUENCE [LARGE SCALE GENOMIC DNA]</scope>
    <source>
        <tissue evidence="1">Muscle</tissue>
    </source>
</reference>
<proteinExistence type="predicted"/>
<evidence type="ECO:0000313" key="2">
    <source>
        <dbReference type="Proteomes" id="UP000324222"/>
    </source>
</evidence>
<comment type="caution">
    <text evidence="1">The sequence shown here is derived from an EMBL/GenBank/DDBJ whole genome shotgun (WGS) entry which is preliminary data.</text>
</comment>
<keyword evidence="2" id="KW-1185">Reference proteome</keyword>
<evidence type="ECO:0000313" key="1">
    <source>
        <dbReference type="EMBL" id="MPC61583.1"/>
    </source>
</evidence>
<dbReference type="EMBL" id="VSRR010018673">
    <property type="protein sequence ID" value="MPC61583.1"/>
    <property type="molecule type" value="Genomic_DNA"/>
</dbReference>
<protein>
    <submittedName>
        <fullName evidence="1">Uncharacterized protein</fullName>
    </submittedName>
</protein>
<sequence length="78" mass="9052">MAQLANNVTFNRRTMVGGPDAFTESYNQWEYIYLFPPPATLVMSRVVHRLQSYRGKTVLIALYWLAQPWFLSSSGWHA</sequence>